<sequence>MKYICSLEKLSYLCYKSPDTCEKSTNTLYPGAAVVPYSKRYYRKRLTEGDVKYLFEEAAWLHYWKRGEGKDGFGCYYETAENTYDTRVGIVCAFARASL</sequence>
<proteinExistence type="predicted"/>
<dbReference type="Proteomes" id="UP000053660">
    <property type="component" value="Unassembled WGS sequence"/>
</dbReference>
<name>A0A0B1RYT1_OESDE</name>
<organism evidence="1 2">
    <name type="scientific">Oesophagostomum dentatum</name>
    <name type="common">Nodular worm</name>
    <dbReference type="NCBI Taxonomy" id="61180"/>
    <lineage>
        <taxon>Eukaryota</taxon>
        <taxon>Metazoa</taxon>
        <taxon>Ecdysozoa</taxon>
        <taxon>Nematoda</taxon>
        <taxon>Chromadorea</taxon>
        <taxon>Rhabditida</taxon>
        <taxon>Rhabditina</taxon>
        <taxon>Rhabditomorpha</taxon>
        <taxon>Strongyloidea</taxon>
        <taxon>Strongylidae</taxon>
        <taxon>Oesophagostomum</taxon>
    </lineage>
</organism>
<dbReference type="EMBL" id="KN611396">
    <property type="protein sequence ID" value="KHJ76801.1"/>
    <property type="molecule type" value="Genomic_DNA"/>
</dbReference>
<evidence type="ECO:0008006" key="3">
    <source>
        <dbReference type="Google" id="ProtNLM"/>
    </source>
</evidence>
<accession>A0A0B1RYT1</accession>
<keyword evidence="2" id="KW-1185">Reference proteome</keyword>
<protein>
    <recommendedName>
        <fullName evidence="3">SCP domain-containing protein</fullName>
    </recommendedName>
</protein>
<evidence type="ECO:0000313" key="2">
    <source>
        <dbReference type="Proteomes" id="UP000053660"/>
    </source>
</evidence>
<evidence type="ECO:0000313" key="1">
    <source>
        <dbReference type="EMBL" id="KHJ76801.1"/>
    </source>
</evidence>
<gene>
    <name evidence="1" type="ORF">OESDEN_23579</name>
</gene>
<dbReference type="AlphaFoldDB" id="A0A0B1RYT1"/>
<reference evidence="1 2" key="1">
    <citation type="submission" date="2014-03" db="EMBL/GenBank/DDBJ databases">
        <title>Draft genome of the hookworm Oesophagostomum dentatum.</title>
        <authorList>
            <person name="Mitreva M."/>
        </authorList>
    </citation>
    <scope>NUCLEOTIDE SEQUENCE [LARGE SCALE GENOMIC DNA]</scope>
    <source>
        <strain evidence="1 2">OD-Hann</strain>
    </source>
</reference>